<protein>
    <submittedName>
        <fullName evidence="1">Uncharacterized protein</fullName>
    </submittedName>
</protein>
<name>A0A915ZK09_9GLOM</name>
<dbReference type="Proteomes" id="UP000684084">
    <property type="component" value="Unassembled WGS sequence"/>
</dbReference>
<evidence type="ECO:0000313" key="1">
    <source>
        <dbReference type="EMBL" id="CAB5380428.1"/>
    </source>
</evidence>
<dbReference type="EMBL" id="CAGKOT010000042">
    <property type="protein sequence ID" value="CAB5380428.1"/>
    <property type="molecule type" value="Genomic_DNA"/>
</dbReference>
<comment type="caution">
    <text evidence="1">The sequence shown here is derived from an EMBL/GenBank/DDBJ whole genome shotgun (WGS) entry which is preliminary data.</text>
</comment>
<organism evidence="1 2">
    <name type="scientific">Rhizophagus irregularis</name>
    <dbReference type="NCBI Taxonomy" id="588596"/>
    <lineage>
        <taxon>Eukaryota</taxon>
        <taxon>Fungi</taxon>
        <taxon>Fungi incertae sedis</taxon>
        <taxon>Mucoromycota</taxon>
        <taxon>Glomeromycotina</taxon>
        <taxon>Glomeromycetes</taxon>
        <taxon>Glomerales</taxon>
        <taxon>Glomeraceae</taxon>
        <taxon>Rhizophagus</taxon>
    </lineage>
</organism>
<dbReference type="OrthoDB" id="10273402at2759"/>
<reference evidence="1" key="1">
    <citation type="submission" date="2020-05" db="EMBL/GenBank/DDBJ databases">
        <authorList>
            <person name="Rincon C."/>
            <person name="Sanders R I."/>
            <person name="Robbins C."/>
            <person name="Chaturvedi A."/>
        </authorList>
    </citation>
    <scope>NUCLEOTIDE SEQUENCE</scope>
    <source>
        <strain evidence="1">CHB12</strain>
    </source>
</reference>
<proteinExistence type="predicted"/>
<gene>
    <name evidence="1" type="ORF">CHRIB12_LOCUS17093</name>
</gene>
<accession>A0A915ZK09</accession>
<evidence type="ECO:0000313" key="2">
    <source>
        <dbReference type="Proteomes" id="UP000684084"/>
    </source>
</evidence>
<sequence length="84" mass="9710">MFLLTETLRFLVATAIDDGNNFSLTHMRTCAIWFGACFDDCPLKMSSSHNCTAFTSHSLRNEHIRFYKDILHVRINYTCIEGFV</sequence>
<dbReference type="AlphaFoldDB" id="A0A915ZK09"/>